<evidence type="ECO:0000313" key="2">
    <source>
        <dbReference type="EMBL" id="MBT2135586.1"/>
    </source>
</evidence>
<dbReference type="RefSeq" id="WP_214537282.1">
    <property type="nucleotide sequence ID" value="NZ_JAHFVK010000002.1"/>
</dbReference>
<reference evidence="2 3" key="1">
    <citation type="submission" date="2021-05" db="EMBL/GenBank/DDBJ databases">
        <title>Croceibacterium sp. LX-88 genome sequence.</title>
        <authorList>
            <person name="Luo X."/>
        </authorList>
    </citation>
    <scope>NUCLEOTIDE SEQUENCE [LARGE SCALE GENOMIC DNA]</scope>
    <source>
        <strain evidence="2 3">LX-88</strain>
    </source>
</reference>
<organism evidence="2 3">
    <name type="scientific">Croceibacterium selenioxidans</name>
    <dbReference type="NCBI Taxonomy" id="2838833"/>
    <lineage>
        <taxon>Bacteria</taxon>
        <taxon>Pseudomonadati</taxon>
        <taxon>Pseudomonadota</taxon>
        <taxon>Alphaproteobacteria</taxon>
        <taxon>Sphingomonadales</taxon>
        <taxon>Erythrobacteraceae</taxon>
        <taxon>Croceibacterium</taxon>
    </lineage>
</organism>
<keyword evidence="1" id="KW-0472">Membrane</keyword>
<feature type="transmembrane region" description="Helical" evidence="1">
    <location>
        <begin position="55"/>
        <end position="74"/>
    </location>
</feature>
<comment type="caution">
    <text evidence="2">The sequence shown here is derived from an EMBL/GenBank/DDBJ whole genome shotgun (WGS) entry which is preliminary data.</text>
</comment>
<dbReference type="InterPro" id="IPR025962">
    <property type="entry name" value="SdpI/YhfL"/>
</dbReference>
<keyword evidence="1" id="KW-0812">Transmembrane</keyword>
<dbReference type="EMBL" id="JAHFVK010000002">
    <property type="protein sequence ID" value="MBT2135586.1"/>
    <property type="molecule type" value="Genomic_DNA"/>
</dbReference>
<evidence type="ECO:0000313" key="3">
    <source>
        <dbReference type="Proteomes" id="UP000811255"/>
    </source>
</evidence>
<accession>A0ABS5W7V2</accession>
<proteinExistence type="predicted"/>
<feature type="transmembrane region" description="Helical" evidence="1">
    <location>
        <begin position="86"/>
        <end position="106"/>
    </location>
</feature>
<feature type="transmembrane region" description="Helical" evidence="1">
    <location>
        <begin position="7"/>
        <end position="29"/>
    </location>
</feature>
<name>A0ABS5W7V2_9SPHN</name>
<keyword evidence="3" id="KW-1185">Reference proteome</keyword>
<protein>
    <submittedName>
        <fullName evidence="2">SdpI family protein</fullName>
    </submittedName>
</protein>
<keyword evidence="1" id="KW-1133">Transmembrane helix</keyword>
<dbReference type="Proteomes" id="UP000811255">
    <property type="component" value="Unassembled WGS sequence"/>
</dbReference>
<evidence type="ECO:0000256" key="1">
    <source>
        <dbReference type="SAM" id="Phobius"/>
    </source>
</evidence>
<dbReference type="Pfam" id="PF13630">
    <property type="entry name" value="SdpI"/>
    <property type="match status" value="1"/>
</dbReference>
<gene>
    <name evidence="2" type="ORF">KK137_14705</name>
</gene>
<sequence>MRTAGAYWALVLVPLMFAAISLPMVFGWVGPNAYYGARTAASQASEAEWYRINQLSGIVGVVAGVIGAAVNALIVRSGLSVMHKQVACVAVIVVVAVVMAGATLAFG</sequence>